<organism evidence="1 2">
    <name type="scientific">Dendrobium nobile</name>
    <name type="common">Orchid</name>
    <dbReference type="NCBI Taxonomy" id="94219"/>
    <lineage>
        <taxon>Eukaryota</taxon>
        <taxon>Viridiplantae</taxon>
        <taxon>Streptophyta</taxon>
        <taxon>Embryophyta</taxon>
        <taxon>Tracheophyta</taxon>
        <taxon>Spermatophyta</taxon>
        <taxon>Magnoliopsida</taxon>
        <taxon>Liliopsida</taxon>
        <taxon>Asparagales</taxon>
        <taxon>Orchidaceae</taxon>
        <taxon>Epidendroideae</taxon>
        <taxon>Malaxideae</taxon>
        <taxon>Dendrobiinae</taxon>
        <taxon>Dendrobium</taxon>
    </lineage>
</organism>
<dbReference type="Proteomes" id="UP000829196">
    <property type="component" value="Unassembled WGS sequence"/>
</dbReference>
<protein>
    <submittedName>
        <fullName evidence="1">Uncharacterized protein</fullName>
    </submittedName>
</protein>
<dbReference type="EMBL" id="JAGYWB010000007">
    <property type="protein sequence ID" value="KAI0516492.1"/>
    <property type="molecule type" value="Genomic_DNA"/>
</dbReference>
<evidence type="ECO:0000313" key="1">
    <source>
        <dbReference type="EMBL" id="KAI0516492.1"/>
    </source>
</evidence>
<evidence type="ECO:0000313" key="2">
    <source>
        <dbReference type="Proteomes" id="UP000829196"/>
    </source>
</evidence>
<accession>A0A8T3BRI0</accession>
<dbReference type="AlphaFoldDB" id="A0A8T3BRI0"/>
<proteinExistence type="predicted"/>
<comment type="caution">
    <text evidence="1">The sequence shown here is derived from an EMBL/GenBank/DDBJ whole genome shotgun (WGS) entry which is preliminary data.</text>
</comment>
<gene>
    <name evidence="1" type="ORF">KFK09_009168</name>
</gene>
<reference evidence="1" key="1">
    <citation type="journal article" date="2022" name="Front. Genet.">
        <title>Chromosome-Scale Assembly of the Dendrobium nobile Genome Provides Insights Into the Molecular Mechanism of the Biosynthesis of the Medicinal Active Ingredient of Dendrobium.</title>
        <authorList>
            <person name="Xu Q."/>
            <person name="Niu S.-C."/>
            <person name="Li K.-L."/>
            <person name="Zheng P.-J."/>
            <person name="Zhang X.-J."/>
            <person name="Jia Y."/>
            <person name="Liu Y."/>
            <person name="Niu Y.-X."/>
            <person name="Yu L.-H."/>
            <person name="Chen D.-F."/>
            <person name="Zhang G.-Q."/>
        </authorList>
    </citation>
    <scope>NUCLEOTIDE SEQUENCE</scope>
    <source>
        <tissue evidence="1">Leaf</tissue>
    </source>
</reference>
<keyword evidence="2" id="KW-1185">Reference proteome</keyword>
<sequence>MRFIKQHVHPFYFCDYYKSFFDFLGSLSTISGNIIIDNYMQPPVNHSLDSMAHLPGMMLIKFIEICLIDLRFLKFCLAGFNFNIAKSSLL</sequence>
<name>A0A8T3BRI0_DENNO</name>